<name>A0ABW7R604_9ACTN</name>
<dbReference type="InterPro" id="IPR050267">
    <property type="entry name" value="Anti-sigma-factor_SerPK"/>
</dbReference>
<dbReference type="Gene3D" id="3.30.565.10">
    <property type="entry name" value="Histidine kinase-like ATPase, C-terminal domain"/>
    <property type="match status" value="1"/>
</dbReference>
<evidence type="ECO:0000256" key="1">
    <source>
        <dbReference type="ARBA" id="ARBA00022527"/>
    </source>
</evidence>
<feature type="domain" description="Histidine kinase/HSP90-like ATPase" evidence="2">
    <location>
        <begin position="20"/>
        <end position="132"/>
    </location>
</feature>
<evidence type="ECO:0000313" key="4">
    <source>
        <dbReference type="Proteomes" id="UP001610818"/>
    </source>
</evidence>
<dbReference type="EMBL" id="JBIRGQ010000014">
    <property type="protein sequence ID" value="MFH8551730.1"/>
    <property type="molecule type" value="Genomic_DNA"/>
</dbReference>
<comment type="caution">
    <text evidence="3">The sequence shown here is derived from an EMBL/GenBank/DDBJ whole genome shotgun (WGS) entry which is preliminary data.</text>
</comment>
<evidence type="ECO:0000259" key="2">
    <source>
        <dbReference type="Pfam" id="PF13581"/>
    </source>
</evidence>
<organism evidence="3 4">
    <name type="scientific">Streptomyces longisporoflavus</name>
    <dbReference type="NCBI Taxonomy" id="28044"/>
    <lineage>
        <taxon>Bacteria</taxon>
        <taxon>Bacillati</taxon>
        <taxon>Actinomycetota</taxon>
        <taxon>Actinomycetes</taxon>
        <taxon>Kitasatosporales</taxon>
        <taxon>Streptomycetaceae</taxon>
        <taxon>Streptomyces</taxon>
    </lineage>
</organism>
<dbReference type="PANTHER" id="PTHR35526:SF3">
    <property type="entry name" value="ANTI-SIGMA-F FACTOR RSBW"/>
    <property type="match status" value="1"/>
</dbReference>
<dbReference type="InterPro" id="IPR036890">
    <property type="entry name" value="HATPase_C_sf"/>
</dbReference>
<accession>A0ABW7R604</accession>
<dbReference type="SUPFAM" id="SSF55874">
    <property type="entry name" value="ATPase domain of HSP90 chaperone/DNA topoisomerase II/histidine kinase"/>
    <property type="match status" value="1"/>
</dbReference>
<keyword evidence="3" id="KW-0547">Nucleotide-binding</keyword>
<proteinExistence type="predicted"/>
<keyword evidence="1" id="KW-0418">Kinase</keyword>
<dbReference type="PANTHER" id="PTHR35526">
    <property type="entry name" value="ANTI-SIGMA-F FACTOR RSBW-RELATED"/>
    <property type="match status" value="1"/>
</dbReference>
<keyword evidence="3" id="KW-0067">ATP-binding</keyword>
<dbReference type="GO" id="GO:0005524">
    <property type="term" value="F:ATP binding"/>
    <property type="evidence" value="ECO:0007669"/>
    <property type="project" value="UniProtKB-KW"/>
</dbReference>
<keyword evidence="1" id="KW-0723">Serine/threonine-protein kinase</keyword>
<dbReference type="Proteomes" id="UP001610818">
    <property type="component" value="Unassembled WGS sequence"/>
</dbReference>
<gene>
    <name evidence="3" type="ORF">ACH4F9_42820</name>
</gene>
<dbReference type="Pfam" id="PF13581">
    <property type="entry name" value="HATPase_c_2"/>
    <property type="match status" value="1"/>
</dbReference>
<protein>
    <submittedName>
        <fullName evidence="3">ATP-binding protein</fullName>
    </submittedName>
</protein>
<keyword evidence="4" id="KW-1185">Reference proteome</keyword>
<dbReference type="RefSeq" id="WP_397718789.1">
    <property type="nucleotide sequence ID" value="NZ_JBIRGN010000014.1"/>
</dbReference>
<evidence type="ECO:0000313" key="3">
    <source>
        <dbReference type="EMBL" id="MFH8551730.1"/>
    </source>
</evidence>
<dbReference type="InterPro" id="IPR003594">
    <property type="entry name" value="HATPase_dom"/>
</dbReference>
<reference evidence="3 4" key="1">
    <citation type="submission" date="2024-10" db="EMBL/GenBank/DDBJ databases">
        <title>The Natural Products Discovery Center: Release of the First 8490 Sequenced Strains for Exploring Actinobacteria Biosynthetic Diversity.</title>
        <authorList>
            <person name="Kalkreuter E."/>
            <person name="Kautsar S.A."/>
            <person name="Yang D."/>
            <person name="Bader C.D."/>
            <person name="Teijaro C.N."/>
            <person name="Fluegel L."/>
            <person name="Davis C.M."/>
            <person name="Simpson J.R."/>
            <person name="Lauterbach L."/>
            <person name="Steele A.D."/>
            <person name="Gui C."/>
            <person name="Meng S."/>
            <person name="Li G."/>
            <person name="Viehrig K."/>
            <person name="Ye F."/>
            <person name="Su P."/>
            <person name="Kiefer A.F."/>
            <person name="Nichols A."/>
            <person name="Cepeda A.J."/>
            <person name="Yan W."/>
            <person name="Fan B."/>
            <person name="Jiang Y."/>
            <person name="Adhikari A."/>
            <person name="Zheng C.-J."/>
            <person name="Schuster L."/>
            <person name="Cowan T.M."/>
            <person name="Smanski M.J."/>
            <person name="Chevrette M.G."/>
            <person name="De Carvalho L.P.S."/>
            <person name="Shen B."/>
        </authorList>
    </citation>
    <scope>NUCLEOTIDE SEQUENCE [LARGE SCALE GENOMIC DNA]</scope>
    <source>
        <strain evidence="3 4">NPDC017990</strain>
    </source>
</reference>
<sequence length="141" mass="15691">MTATEPHANSTPDTYTAQLPCTPESVRRARALISSALEAWGVEHVLGDAGRVIVSELMTNVVHHTKTDLAWVAIRRGDHQVHIEVADSSHHTPRTTIANKSAECGRGLLLIDELSSLWGYEKHPWGKVIWVVLRAREVSKW</sequence>
<keyword evidence="1" id="KW-0808">Transferase</keyword>
<dbReference type="CDD" id="cd16936">
    <property type="entry name" value="HATPase_RsbW-like"/>
    <property type="match status" value="1"/>
</dbReference>